<keyword evidence="2" id="KW-1133">Transmembrane helix</keyword>
<gene>
    <name evidence="3" type="ORF">PHACADRAFT_211070</name>
</gene>
<dbReference type="EMBL" id="JH930474">
    <property type="protein sequence ID" value="EKM53372.1"/>
    <property type="molecule type" value="Genomic_DNA"/>
</dbReference>
<evidence type="ECO:0000256" key="1">
    <source>
        <dbReference type="SAM" id="MobiDB-lite"/>
    </source>
</evidence>
<keyword evidence="2" id="KW-0472">Membrane</keyword>
<evidence type="ECO:0000313" key="3">
    <source>
        <dbReference type="EMBL" id="EKM53372.1"/>
    </source>
</evidence>
<dbReference type="PANTHER" id="PTHR48057">
    <property type="entry name" value="LEUCINE-RICH REPEAT SERINE/THREONINE-PROTEIN KINASE 1"/>
    <property type="match status" value="1"/>
</dbReference>
<proteinExistence type="predicted"/>
<dbReference type="HOGENOM" id="CLU_018786_1_0_1"/>
<protein>
    <recommendedName>
        <fullName evidence="5">Leucine-rich repeat-containing N-terminal plant-type domain-containing protein</fullName>
    </recommendedName>
</protein>
<evidence type="ECO:0008006" key="5">
    <source>
        <dbReference type="Google" id="ProtNLM"/>
    </source>
</evidence>
<keyword evidence="2" id="KW-0812">Transmembrane</keyword>
<evidence type="ECO:0000313" key="4">
    <source>
        <dbReference type="Proteomes" id="UP000008370"/>
    </source>
</evidence>
<dbReference type="STRING" id="650164.K5WSK7"/>
<dbReference type="Pfam" id="PF00560">
    <property type="entry name" value="LRR_1"/>
    <property type="match status" value="2"/>
</dbReference>
<accession>K5WSK7</accession>
<dbReference type="InterPro" id="IPR001611">
    <property type="entry name" value="Leu-rich_rpt"/>
</dbReference>
<dbReference type="Proteomes" id="UP000008370">
    <property type="component" value="Unassembled WGS sequence"/>
</dbReference>
<dbReference type="InterPro" id="IPR052595">
    <property type="entry name" value="LRRC69/RLP"/>
</dbReference>
<organism evidence="3 4">
    <name type="scientific">Phanerochaete carnosa (strain HHB-10118-sp)</name>
    <name type="common">White-rot fungus</name>
    <name type="synonym">Peniophora carnosa</name>
    <dbReference type="NCBI Taxonomy" id="650164"/>
    <lineage>
        <taxon>Eukaryota</taxon>
        <taxon>Fungi</taxon>
        <taxon>Dikarya</taxon>
        <taxon>Basidiomycota</taxon>
        <taxon>Agaricomycotina</taxon>
        <taxon>Agaricomycetes</taxon>
        <taxon>Polyporales</taxon>
        <taxon>Phanerochaetaceae</taxon>
        <taxon>Phanerochaete</taxon>
    </lineage>
</organism>
<dbReference type="GeneID" id="18913054"/>
<keyword evidence="4" id="KW-1185">Reference proteome</keyword>
<dbReference type="KEGG" id="pco:PHACADRAFT_211070"/>
<feature type="compositionally biased region" description="Polar residues" evidence="1">
    <location>
        <begin position="33"/>
        <end position="42"/>
    </location>
</feature>
<feature type="transmembrane region" description="Helical" evidence="2">
    <location>
        <begin position="152"/>
        <end position="172"/>
    </location>
</feature>
<dbReference type="SUPFAM" id="SSF52058">
    <property type="entry name" value="L domain-like"/>
    <property type="match status" value="1"/>
</dbReference>
<sequence length="526" mass="55644">MSLPHSRPQLSRDHSSRFKEHLSVYIPQPDVQAESSRFSPDSSLAGPSHTLSESWPNASTVRSLTPTHSVPVRECIRDSEAHSVPPSIAPSSRKSRIGKLLFDIRTLARDKEPEVVQESRLQPWPPLHIEKRGCCHDCPCHAVPKKKKRRRAILIAILILIILYLLGNVAVLNTRVFAPQSVVLVSNGTAASPELSAEAQQCLTQYTVNAPSNPAGYPCSTCLPTLQAVPTNFSDGNPQDSQQLLNAVQFCGLRAIFETSDNDGQTALKNGDWVQDVKFCSWNGVSCDNAGQVSSLSLTFPGVPASLPNELGALSGLQSLTVVGNSAIPAGTLPSNFTTWTSLNTLYLESTAITSVPDNIFSVAKTLSTLTLVKNSQMGNGLPSSITSSSLQNLIVNDQSLANPLSQLSSSSSLQTSLKLLDLSSTSISGVIPSSISSFSSLVELHLDSNSLTVPLPSSFPAPLQVLSLSNNTGLTGSVLGSFCSLSNLQTCNMQNTGLVAPSGCGICQFSSTSSSTSSPTATTAA</sequence>
<dbReference type="AlphaFoldDB" id="K5WSK7"/>
<dbReference type="Gene3D" id="3.80.10.10">
    <property type="entry name" value="Ribonuclease Inhibitor"/>
    <property type="match status" value="1"/>
</dbReference>
<feature type="compositionally biased region" description="Basic and acidic residues" evidence="1">
    <location>
        <begin position="10"/>
        <end position="22"/>
    </location>
</feature>
<dbReference type="RefSeq" id="XP_007398064.1">
    <property type="nucleotide sequence ID" value="XM_007398002.1"/>
</dbReference>
<dbReference type="InParanoid" id="K5WSK7"/>
<name>K5WSK7_PHACS</name>
<dbReference type="OrthoDB" id="676979at2759"/>
<feature type="region of interest" description="Disordered" evidence="1">
    <location>
        <begin position="1"/>
        <end position="66"/>
    </location>
</feature>
<reference evidence="3 4" key="1">
    <citation type="journal article" date="2012" name="BMC Genomics">
        <title>Comparative genomics of the white-rot fungi, Phanerochaete carnosa and P. chrysosporium, to elucidate the genetic basis of the distinct wood types they colonize.</title>
        <authorList>
            <person name="Suzuki H."/>
            <person name="MacDonald J."/>
            <person name="Syed K."/>
            <person name="Salamov A."/>
            <person name="Hori C."/>
            <person name="Aerts A."/>
            <person name="Henrissat B."/>
            <person name="Wiebenga A."/>
            <person name="vanKuyk P.A."/>
            <person name="Barry K."/>
            <person name="Lindquist E."/>
            <person name="LaButti K."/>
            <person name="Lapidus A."/>
            <person name="Lucas S."/>
            <person name="Coutinho P."/>
            <person name="Gong Y."/>
            <person name="Samejima M."/>
            <person name="Mahadevan R."/>
            <person name="Abou-Zaid M."/>
            <person name="de Vries R.P."/>
            <person name="Igarashi K."/>
            <person name="Yadav J.S."/>
            <person name="Grigoriev I.V."/>
            <person name="Master E.R."/>
        </authorList>
    </citation>
    <scope>NUCLEOTIDE SEQUENCE [LARGE SCALE GENOMIC DNA]</scope>
    <source>
        <strain evidence="3 4">HHB-10118-sp</strain>
    </source>
</reference>
<evidence type="ECO:0000256" key="2">
    <source>
        <dbReference type="SAM" id="Phobius"/>
    </source>
</evidence>
<dbReference type="InterPro" id="IPR032675">
    <property type="entry name" value="LRR_dom_sf"/>
</dbReference>
<feature type="compositionally biased region" description="Polar residues" evidence="1">
    <location>
        <begin position="49"/>
        <end position="66"/>
    </location>
</feature>